<reference evidence="3 4" key="1">
    <citation type="journal article" date="2016" name="Genome Biol. Evol.">
        <title>Divergent and convergent evolution of fungal pathogenicity.</title>
        <authorList>
            <person name="Shang Y."/>
            <person name="Xiao G."/>
            <person name="Zheng P."/>
            <person name="Cen K."/>
            <person name="Zhan S."/>
            <person name="Wang C."/>
        </authorList>
    </citation>
    <scope>NUCLEOTIDE SEQUENCE [LARGE SCALE GENOMIC DNA]</scope>
    <source>
        <strain evidence="3 4">RCEF 264</strain>
    </source>
</reference>
<accession>A0A167XS78</accession>
<dbReference type="AlphaFoldDB" id="A0A167XS78"/>
<dbReference type="InterPro" id="IPR037175">
    <property type="entry name" value="KFase_sf"/>
</dbReference>
<dbReference type="SUPFAM" id="SSF102198">
    <property type="entry name" value="Putative cyclase"/>
    <property type="match status" value="1"/>
</dbReference>
<organism evidence="3 4">
    <name type="scientific">Niveomyces insectorum RCEF 264</name>
    <dbReference type="NCBI Taxonomy" id="1081102"/>
    <lineage>
        <taxon>Eukaryota</taxon>
        <taxon>Fungi</taxon>
        <taxon>Dikarya</taxon>
        <taxon>Ascomycota</taxon>
        <taxon>Pezizomycotina</taxon>
        <taxon>Sordariomycetes</taxon>
        <taxon>Hypocreomycetidae</taxon>
        <taxon>Hypocreales</taxon>
        <taxon>Cordycipitaceae</taxon>
        <taxon>Niveomyces</taxon>
    </lineage>
</organism>
<comment type="similarity">
    <text evidence="1">Belongs to the Cyclase 1 superfamily.</text>
</comment>
<dbReference type="InterPro" id="IPR007325">
    <property type="entry name" value="KFase/CYL"/>
</dbReference>
<dbReference type="EMBL" id="AZHD01000003">
    <property type="protein sequence ID" value="OAA65323.1"/>
    <property type="molecule type" value="Genomic_DNA"/>
</dbReference>
<feature type="region of interest" description="Disordered" evidence="2">
    <location>
        <begin position="1"/>
        <end position="22"/>
    </location>
</feature>
<dbReference type="GO" id="GO:0019441">
    <property type="term" value="P:L-tryptophan catabolic process to kynurenine"/>
    <property type="evidence" value="ECO:0007669"/>
    <property type="project" value="InterPro"/>
</dbReference>
<gene>
    <name evidence="3" type="ORF">SPI_02110</name>
</gene>
<evidence type="ECO:0008006" key="5">
    <source>
        <dbReference type="Google" id="ProtNLM"/>
    </source>
</evidence>
<dbReference type="OrthoDB" id="5396at2759"/>
<evidence type="ECO:0000313" key="4">
    <source>
        <dbReference type="Proteomes" id="UP000076874"/>
    </source>
</evidence>
<evidence type="ECO:0000313" key="3">
    <source>
        <dbReference type="EMBL" id="OAA65323.1"/>
    </source>
</evidence>
<name>A0A167XS78_9HYPO</name>
<evidence type="ECO:0000256" key="2">
    <source>
        <dbReference type="SAM" id="MobiDB-lite"/>
    </source>
</evidence>
<comment type="caution">
    <text evidence="3">The sequence shown here is derived from an EMBL/GenBank/DDBJ whole genome shotgun (WGS) entry which is preliminary data.</text>
</comment>
<evidence type="ECO:0000256" key="1">
    <source>
        <dbReference type="ARBA" id="ARBA00007865"/>
    </source>
</evidence>
<feature type="compositionally biased region" description="Low complexity" evidence="2">
    <location>
        <begin position="1"/>
        <end position="12"/>
    </location>
</feature>
<sequence>MAPSTTPSTTPSKYPAFEDLPLRKDGPPYNAWGLYGPDDELGKLNLITPEAVQRGLKAAEHGIVINLNLPLDKQTSFGNRIGLTRNVVLPEKGVQQHLDDEVSFNTQCSTQWDGFRHFSYKNWPKQGDLVFYNGQTYESATDLNESRNGIHNFADHPITSRAHLLDLPRYLAKNNLPPLVQLDNATPIDPELLEACAQYEGVKFEPGDICVLKIGHVDAFFALKDVEAQKKVTKFCGVRKAIDVAKWHWEKGIAAVVTDGVAYESSREPENPVYLHEIFLAGWGLPIGEWFDLRKLSEECERLNKWTFLFTSMPLNVTGGIASPPNAQAIL</sequence>
<dbReference type="Gene3D" id="3.50.30.50">
    <property type="entry name" value="Putative cyclase"/>
    <property type="match status" value="1"/>
</dbReference>
<keyword evidence="4" id="KW-1185">Reference proteome</keyword>
<dbReference type="GO" id="GO:0004061">
    <property type="term" value="F:arylformamidase activity"/>
    <property type="evidence" value="ECO:0007669"/>
    <property type="project" value="InterPro"/>
</dbReference>
<dbReference type="Proteomes" id="UP000076874">
    <property type="component" value="Unassembled WGS sequence"/>
</dbReference>
<dbReference type="PANTHER" id="PTHR34861:SF11">
    <property type="entry name" value="CYCLASE"/>
    <property type="match status" value="1"/>
</dbReference>
<dbReference type="PANTHER" id="PTHR34861">
    <property type="match status" value="1"/>
</dbReference>
<proteinExistence type="inferred from homology"/>
<dbReference type="Pfam" id="PF04199">
    <property type="entry name" value="Cyclase"/>
    <property type="match status" value="1"/>
</dbReference>
<protein>
    <recommendedName>
        <fullName evidence="5">Cyclase</fullName>
    </recommendedName>
</protein>
<dbReference type="STRING" id="1081102.A0A167XS78"/>